<dbReference type="Proteomes" id="UP000278823">
    <property type="component" value="Unassembled WGS sequence"/>
</dbReference>
<dbReference type="InterPro" id="IPR010982">
    <property type="entry name" value="Lambda_DNA-bd_dom_sf"/>
</dbReference>
<dbReference type="AlphaFoldDB" id="A0A432PJ81"/>
<accession>A0A432PJ81</accession>
<feature type="domain" description="HTH cro/C1-type" evidence="1">
    <location>
        <begin position="22"/>
        <end position="71"/>
    </location>
</feature>
<keyword evidence="3" id="KW-1185">Reference proteome</keyword>
<dbReference type="InterPro" id="IPR001387">
    <property type="entry name" value="Cro/C1-type_HTH"/>
</dbReference>
<organism evidence="2 3">
    <name type="scientific">Rhizobium vallis</name>
    <dbReference type="NCBI Taxonomy" id="634290"/>
    <lineage>
        <taxon>Bacteria</taxon>
        <taxon>Pseudomonadati</taxon>
        <taxon>Pseudomonadota</taxon>
        <taxon>Alphaproteobacteria</taxon>
        <taxon>Hyphomicrobiales</taxon>
        <taxon>Rhizobiaceae</taxon>
        <taxon>Rhizobium/Agrobacterium group</taxon>
        <taxon>Rhizobium</taxon>
    </lineage>
</organism>
<evidence type="ECO:0000313" key="3">
    <source>
        <dbReference type="Proteomes" id="UP000278823"/>
    </source>
</evidence>
<sequence length="73" mass="8033">MPFNQTAFETDRTTSTEMAALLREKRISSGYSLDEMSLVTGLTASEIADVERGIISRSADLARLVGAARKLRR</sequence>
<reference evidence="3" key="1">
    <citation type="submission" date="2018-11" db="EMBL/GenBank/DDBJ databases">
        <title>Rhizobium chutanense sp. nov., isolated from root nodules of Phaseolus vulgaris in China.</title>
        <authorList>
            <person name="Huo Y."/>
        </authorList>
    </citation>
    <scope>NUCLEOTIDE SEQUENCE [LARGE SCALE GENOMIC DNA]</scope>
    <source>
        <strain evidence="3">CCBAU 65647</strain>
    </source>
</reference>
<evidence type="ECO:0000313" key="2">
    <source>
        <dbReference type="EMBL" id="RUM24206.1"/>
    </source>
</evidence>
<proteinExistence type="predicted"/>
<dbReference type="GO" id="GO:0003677">
    <property type="term" value="F:DNA binding"/>
    <property type="evidence" value="ECO:0007669"/>
    <property type="project" value="InterPro"/>
</dbReference>
<dbReference type="SUPFAM" id="SSF47413">
    <property type="entry name" value="lambda repressor-like DNA-binding domains"/>
    <property type="match status" value="1"/>
</dbReference>
<gene>
    <name evidence="2" type="ORF">EFQ99_19565</name>
</gene>
<comment type="caution">
    <text evidence="2">The sequence shown here is derived from an EMBL/GenBank/DDBJ whole genome shotgun (WGS) entry which is preliminary data.</text>
</comment>
<protein>
    <submittedName>
        <fullName evidence="2">XRE family transcriptional regulator</fullName>
    </submittedName>
</protein>
<dbReference type="EMBL" id="RJTH01000006">
    <property type="protein sequence ID" value="RUM24206.1"/>
    <property type="molecule type" value="Genomic_DNA"/>
</dbReference>
<dbReference type="Pfam" id="PF01381">
    <property type="entry name" value="HTH_3"/>
    <property type="match status" value="1"/>
</dbReference>
<name>A0A432PJ81_9HYPH</name>
<evidence type="ECO:0000259" key="1">
    <source>
        <dbReference type="Pfam" id="PF01381"/>
    </source>
</evidence>